<proteinExistence type="predicted"/>
<accession>A0A6G1Q090</accession>
<reference evidence="1 2" key="1">
    <citation type="submission" date="2019-02" db="EMBL/GenBank/DDBJ databases">
        <title>Opniocepnalus argus genome.</title>
        <authorList>
            <person name="Zhou C."/>
            <person name="Xiao S."/>
        </authorList>
    </citation>
    <scope>NUCLEOTIDE SEQUENCE [LARGE SCALE GENOMIC DNA]</scope>
    <source>
        <strain evidence="1">OARG1902GOOAL</strain>
        <tissue evidence="1">Muscle</tissue>
    </source>
</reference>
<evidence type="ECO:0000313" key="2">
    <source>
        <dbReference type="Proteomes" id="UP000503349"/>
    </source>
</evidence>
<organism evidence="1 2">
    <name type="scientific">Channa argus</name>
    <name type="common">Northern snakehead</name>
    <name type="synonym">Ophicephalus argus</name>
    <dbReference type="NCBI Taxonomy" id="215402"/>
    <lineage>
        <taxon>Eukaryota</taxon>
        <taxon>Metazoa</taxon>
        <taxon>Chordata</taxon>
        <taxon>Craniata</taxon>
        <taxon>Vertebrata</taxon>
        <taxon>Euteleostomi</taxon>
        <taxon>Actinopterygii</taxon>
        <taxon>Neopterygii</taxon>
        <taxon>Teleostei</taxon>
        <taxon>Neoteleostei</taxon>
        <taxon>Acanthomorphata</taxon>
        <taxon>Anabantaria</taxon>
        <taxon>Anabantiformes</taxon>
        <taxon>Channoidei</taxon>
        <taxon>Channidae</taxon>
        <taxon>Channa</taxon>
    </lineage>
</organism>
<protein>
    <submittedName>
        <fullName evidence="1">Uncharacterized protein</fullName>
    </submittedName>
</protein>
<dbReference type="Proteomes" id="UP000503349">
    <property type="component" value="Chromosome 11"/>
</dbReference>
<name>A0A6G1Q090_CHAAH</name>
<dbReference type="AlphaFoldDB" id="A0A6G1Q090"/>
<sequence length="132" mass="14520">MTLEAQQDLQWLALRHCKNGDPLPLSVALERENVSEEGIVSCTPFEDFKDNQANGISQSPGEQVRGAQEDLNPLNLSLEPLNHSSDSSFGETEALHVSFEGGVPYFFRGHLMLINPGQTLPLCLKLKSTKIS</sequence>
<dbReference type="EMBL" id="CM015722">
    <property type="protein sequence ID" value="KAF3695889.1"/>
    <property type="molecule type" value="Genomic_DNA"/>
</dbReference>
<evidence type="ECO:0000313" key="1">
    <source>
        <dbReference type="EMBL" id="KAF3695889.1"/>
    </source>
</evidence>
<gene>
    <name evidence="1" type="ORF">EXN66_Car011565</name>
</gene>
<keyword evidence="2" id="KW-1185">Reference proteome</keyword>
<reference evidence="2" key="2">
    <citation type="submission" date="2019-02" db="EMBL/GenBank/DDBJ databases">
        <title>Opniocepnalus argus Var Kimnra genome.</title>
        <authorList>
            <person name="Zhou C."/>
            <person name="Xiao S."/>
        </authorList>
    </citation>
    <scope>NUCLEOTIDE SEQUENCE [LARGE SCALE GENOMIC DNA]</scope>
</reference>